<accession>A0A1G4BKQ7</accession>
<reference evidence="1 2" key="1">
    <citation type="submission" date="2016-09" db="EMBL/GenBank/DDBJ databases">
        <authorList>
            <person name="Capua I."/>
            <person name="De Benedictis P."/>
            <person name="Joannis T."/>
            <person name="Lombin L.H."/>
            <person name="Cattoli G."/>
        </authorList>
    </citation>
    <scope>NUCLEOTIDE SEQUENCE [LARGE SCALE GENOMIC DNA]</scope>
    <source>
        <strain evidence="1 2">IMI 309357</strain>
    </source>
</reference>
<sequence>MLETMVNGGRDLNKAARHYLGLVAHTGRKETFTFASPMQDEQHFCQRRARWGDMGKASNWLLGRLRTKGSTEFKSR</sequence>
<name>A0A1G4BKQ7_9PEZI</name>
<dbReference type="EMBL" id="MJBS01000015">
    <property type="protein sequence ID" value="OHF02004.1"/>
    <property type="molecule type" value="Genomic_DNA"/>
</dbReference>
<organism evidence="1 2">
    <name type="scientific">Colletotrichum orchidophilum</name>
    <dbReference type="NCBI Taxonomy" id="1209926"/>
    <lineage>
        <taxon>Eukaryota</taxon>
        <taxon>Fungi</taxon>
        <taxon>Dikarya</taxon>
        <taxon>Ascomycota</taxon>
        <taxon>Pezizomycotina</taxon>
        <taxon>Sordariomycetes</taxon>
        <taxon>Hypocreomycetidae</taxon>
        <taxon>Glomerellales</taxon>
        <taxon>Glomerellaceae</taxon>
        <taxon>Colletotrichum</taxon>
    </lineage>
</organism>
<dbReference type="RefSeq" id="XP_022479146.1">
    <property type="nucleotide sequence ID" value="XM_022614233.1"/>
</dbReference>
<comment type="caution">
    <text evidence="1">The sequence shown here is derived from an EMBL/GenBank/DDBJ whole genome shotgun (WGS) entry which is preliminary data.</text>
</comment>
<dbReference type="GeneID" id="34555743"/>
<evidence type="ECO:0000313" key="1">
    <source>
        <dbReference type="EMBL" id="OHF02004.1"/>
    </source>
</evidence>
<dbReference type="AlphaFoldDB" id="A0A1G4BKQ7"/>
<proteinExistence type="predicted"/>
<gene>
    <name evidence="1" type="ORF">CORC01_02583</name>
</gene>
<evidence type="ECO:0000313" key="2">
    <source>
        <dbReference type="Proteomes" id="UP000176998"/>
    </source>
</evidence>
<keyword evidence="2" id="KW-1185">Reference proteome</keyword>
<dbReference type="Proteomes" id="UP000176998">
    <property type="component" value="Unassembled WGS sequence"/>
</dbReference>
<protein>
    <submittedName>
        <fullName evidence="1">Uncharacterized protein</fullName>
    </submittedName>
</protein>